<proteinExistence type="predicted"/>
<keyword evidence="1" id="KW-0472">Membrane</keyword>
<evidence type="ECO:0000313" key="3">
    <source>
        <dbReference type="Proteomes" id="UP000811246"/>
    </source>
</evidence>
<sequence>MTQCSSSPKKFPLQGLASHSTEIRDTEMVGGTAKFGQFPALTLVMLLLIMFLQNTSHCGEAIAHASTLESNNGTYLNYHGPMAMDEPELLMFDSQISRTLADYQSSVQRANDEPKNPVFADCTKSCLGKNKYDVPGREKCDGNSFKRNCP</sequence>
<dbReference type="AlphaFoldDB" id="A0A922FE78"/>
<evidence type="ECO:0000313" key="2">
    <source>
        <dbReference type="EMBL" id="KAG6720826.1"/>
    </source>
</evidence>
<reference evidence="2" key="1">
    <citation type="submission" date="2021-01" db="EMBL/GenBank/DDBJ databases">
        <authorList>
            <person name="Lovell J.T."/>
            <person name="Bentley N."/>
            <person name="Bhattarai G."/>
            <person name="Jenkins J.W."/>
            <person name="Sreedasyam A."/>
            <person name="Alarcon Y."/>
            <person name="Bock C."/>
            <person name="Boston L."/>
            <person name="Carlson J."/>
            <person name="Cervantes K."/>
            <person name="Clermont K."/>
            <person name="Krom N."/>
            <person name="Kubenka K."/>
            <person name="Mamidi S."/>
            <person name="Mattison C."/>
            <person name="Monteros M."/>
            <person name="Pisani C."/>
            <person name="Plott C."/>
            <person name="Rajasekar S."/>
            <person name="Rhein H.S."/>
            <person name="Rohla C."/>
            <person name="Song M."/>
            <person name="Hilaire R.S."/>
            <person name="Shu S."/>
            <person name="Wells L."/>
            <person name="Wang X."/>
            <person name="Webber J."/>
            <person name="Heerema R.J."/>
            <person name="Klein P."/>
            <person name="Conner P."/>
            <person name="Grauke L."/>
            <person name="Grimwood J."/>
            <person name="Schmutz J."/>
            <person name="Randall J.J."/>
        </authorList>
    </citation>
    <scope>NUCLEOTIDE SEQUENCE</scope>
    <source>
        <tissue evidence="2">Leaf</tissue>
    </source>
</reference>
<accession>A0A922FE78</accession>
<dbReference type="Proteomes" id="UP000811246">
    <property type="component" value="Chromosome 3"/>
</dbReference>
<gene>
    <name evidence="2" type="ORF">I3842_03G081700</name>
</gene>
<dbReference type="EMBL" id="CM031827">
    <property type="protein sequence ID" value="KAG6720826.1"/>
    <property type="molecule type" value="Genomic_DNA"/>
</dbReference>
<feature type="transmembrane region" description="Helical" evidence="1">
    <location>
        <begin position="35"/>
        <end position="52"/>
    </location>
</feature>
<keyword evidence="1" id="KW-0812">Transmembrane</keyword>
<protein>
    <submittedName>
        <fullName evidence="2">Uncharacterized protein</fullName>
    </submittedName>
</protein>
<name>A0A922FE78_CARIL</name>
<evidence type="ECO:0000256" key="1">
    <source>
        <dbReference type="SAM" id="Phobius"/>
    </source>
</evidence>
<organism evidence="2 3">
    <name type="scientific">Carya illinoinensis</name>
    <name type="common">Pecan</name>
    <dbReference type="NCBI Taxonomy" id="32201"/>
    <lineage>
        <taxon>Eukaryota</taxon>
        <taxon>Viridiplantae</taxon>
        <taxon>Streptophyta</taxon>
        <taxon>Embryophyta</taxon>
        <taxon>Tracheophyta</taxon>
        <taxon>Spermatophyta</taxon>
        <taxon>Magnoliopsida</taxon>
        <taxon>eudicotyledons</taxon>
        <taxon>Gunneridae</taxon>
        <taxon>Pentapetalae</taxon>
        <taxon>rosids</taxon>
        <taxon>fabids</taxon>
        <taxon>Fagales</taxon>
        <taxon>Juglandaceae</taxon>
        <taxon>Carya</taxon>
    </lineage>
</organism>
<comment type="caution">
    <text evidence="2">The sequence shown here is derived from an EMBL/GenBank/DDBJ whole genome shotgun (WGS) entry which is preliminary data.</text>
</comment>
<keyword evidence="1" id="KW-1133">Transmembrane helix</keyword>